<organism evidence="1 2">
    <name type="scientific">Naganishia vaughanmartiniae</name>
    <dbReference type="NCBI Taxonomy" id="1424756"/>
    <lineage>
        <taxon>Eukaryota</taxon>
        <taxon>Fungi</taxon>
        <taxon>Dikarya</taxon>
        <taxon>Basidiomycota</taxon>
        <taxon>Agaricomycotina</taxon>
        <taxon>Tremellomycetes</taxon>
        <taxon>Filobasidiales</taxon>
        <taxon>Filobasidiaceae</taxon>
        <taxon>Naganishia</taxon>
    </lineage>
</organism>
<evidence type="ECO:0000313" key="1">
    <source>
        <dbReference type="EMBL" id="KAJ9122316.1"/>
    </source>
</evidence>
<sequence>MHYVYDPLKPLLEDMMTTVREHSPCLNDPMDDTDDSDQDEQFERFNRRQQLTQQPTWNYANPSMSLASRLHGNEKEEEKLERDMSLMQISDEQFHQLVSPAVIGHFEGFQPNEETQEENEIRRNSGSTLNHIDAMSQMAYQDSATTTSVDLSFFADGSGGNYIQPRLPEDNFLRRRRPEHNIVNNAEASSLLSNDSQCTIVYIPSSIRELTSSRSNAGPDEGIIPALEEGLRYEDESHSGASSPDWTDASLVDASSYAVSSFSGSPVSNRGHMPQPDVLRQRLMDASAGQNFTRGSSPALSASSWEMLRSPEEVVPMSTSLHSMDTSIVLETYPPFDEYNRYTIRNITIGNMNLNNHLHNVRRRPSSQMSNPAPSEVSESSWTDGDTSSRDPFVNV</sequence>
<keyword evidence="2" id="KW-1185">Reference proteome</keyword>
<dbReference type="EMBL" id="JASBWU010000004">
    <property type="protein sequence ID" value="KAJ9122316.1"/>
    <property type="molecule type" value="Genomic_DNA"/>
</dbReference>
<gene>
    <name evidence="1" type="ORF">QFC22_001737</name>
</gene>
<dbReference type="Proteomes" id="UP001243375">
    <property type="component" value="Unassembled WGS sequence"/>
</dbReference>
<protein>
    <submittedName>
        <fullName evidence="1">Uncharacterized protein</fullName>
    </submittedName>
</protein>
<proteinExistence type="predicted"/>
<name>A0ACC2XFA5_9TREE</name>
<evidence type="ECO:0000313" key="2">
    <source>
        <dbReference type="Proteomes" id="UP001243375"/>
    </source>
</evidence>
<accession>A0ACC2XFA5</accession>
<comment type="caution">
    <text evidence="1">The sequence shown here is derived from an EMBL/GenBank/DDBJ whole genome shotgun (WGS) entry which is preliminary data.</text>
</comment>
<reference evidence="1" key="1">
    <citation type="submission" date="2023-04" db="EMBL/GenBank/DDBJ databases">
        <title>Draft Genome sequencing of Naganishia species isolated from polar environments using Oxford Nanopore Technology.</title>
        <authorList>
            <person name="Leo P."/>
            <person name="Venkateswaran K."/>
        </authorList>
    </citation>
    <scope>NUCLEOTIDE SEQUENCE</scope>
    <source>
        <strain evidence="1">MNA-CCFEE 5425</strain>
    </source>
</reference>